<protein>
    <submittedName>
        <fullName evidence="2">Uncharacterized protein</fullName>
    </submittedName>
</protein>
<reference evidence="2" key="3">
    <citation type="submission" date="2014-01" db="EMBL/GenBank/DDBJ databases">
        <title>Evolution of pathogenesis and genome organization in the Tremellales.</title>
        <authorList>
            <person name="Cuomo C."/>
            <person name="Litvintseva A."/>
            <person name="Heitman J."/>
            <person name="Chen Y."/>
            <person name="Sun S."/>
            <person name="Springer D."/>
            <person name="Dromer F."/>
            <person name="Young S."/>
            <person name="Zeng Q."/>
            <person name="Chapman S."/>
            <person name="Gujja S."/>
            <person name="Saif S."/>
            <person name="Birren B."/>
        </authorList>
    </citation>
    <scope>NUCLEOTIDE SEQUENCE</scope>
    <source>
        <strain evidence="2">CBS 10118</strain>
    </source>
</reference>
<dbReference type="KEGG" id="kbi:30208032"/>
<dbReference type="GeneID" id="30208032"/>
<dbReference type="EMBL" id="CP144541">
    <property type="protein sequence ID" value="WVW78306.1"/>
    <property type="molecule type" value="Genomic_DNA"/>
</dbReference>
<reference evidence="3" key="2">
    <citation type="submission" date="2013-07" db="EMBL/GenBank/DDBJ databases">
        <authorList>
            <consortium name="The Broad Institute Genome Sequencing Platform"/>
            <person name="Cuomo C."/>
            <person name="Litvintseva A."/>
            <person name="Chen Y."/>
            <person name="Heitman J."/>
            <person name="Sun S."/>
            <person name="Springer D."/>
            <person name="Dromer F."/>
            <person name="Young S.K."/>
            <person name="Zeng Q."/>
            <person name="Gargeya S."/>
            <person name="Fitzgerald M."/>
            <person name="Abouelleil A."/>
            <person name="Alvarado L."/>
            <person name="Berlin A.M."/>
            <person name="Chapman S.B."/>
            <person name="Dewar J."/>
            <person name="Goldberg J."/>
            <person name="Griggs A."/>
            <person name="Gujja S."/>
            <person name="Hansen M."/>
            <person name="Howarth C."/>
            <person name="Imamovic A."/>
            <person name="Larimer J."/>
            <person name="McCowan C."/>
            <person name="Murphy C."/>
            <person name="Pearson M."/>
            <person name="Priest M."/>
            <person name="Roberts A."/>
            <person name="Saif S."/>
            <person name="Shea T."/>
            <person name="Sykes S."/>
            <person name="Wortman J."/>
            <person name="Nusbaum C."/>
            <person name="Birren B."/>
        </authorList>
    </citation>
    <scope>NUCLEOTIDE SEQUENCE</scope>
    <source>
        <strain evidence="3">CBS 10118</strain>
    </source>
</reference>
<dbReference type="EMBL" id="KI894020">
    <property type="protein sequence ID" value="OCF25956.1"/>
    <property type="molecule type" value="Genomic_DNA"/>
</dbReference>
<accession>A0A1B9G4L5</accession>
<keyword evidence="1" id="KW-1133">Transmembrane helix</keyword>
<evidence type="ECO:0000313" key="4">
    <source>
        <dbReference type="Proteomes" id="UP000092730"/>
    </source>
</evidence>
<dbReference type="OrthoDB" id="5835829at2759"/>
<keyword evidence="1" id="KW-0812">Transmembrane</keyword>
<name>A0A1B9G4L5_9TREE</name>
<feature type="transmembrane region" description="Helical" evidence="1">
    <location>
        <begin position="110"/>
        <end position="130"/>
    </location>
</feature>
<reference evidence="3" key="4">
    <citation type="submission" date="2024-02" db="EMBL/GenBank/DDBJ databases">
        <title>Comparative genomics of Cryptococcus and Kwoniella reveals pathogenesis evolution and contrasting modes of karyotype evolution via chromosome fusion or intercentromeric recombination.</title>
        <authorList>
            <person name="Coelho M.A."/>
            <person name="David-Palma M."/>
            <person name="Shea T."/>
            <person name="Bowers K."/>
            <person name="McGinley-Smith S."/>
            <person name="Mohammad A.W."/>
            <person name="Gnirke A."/>
            <person name="Yurkov A.M."/>
            <person name="Nowrousian M."/>
            <person name="Sun S."/>
            <person name="Cuomo C.A."/>
            <person name="Heitman J."/>
        </authorList>
    </citation>
    <scope>NUCLEOTIDE SEQUENCE</scope>
    <source>
        <strain evidence="3">CBS 10118</strain>
    </source>
</reference>
<proteinExistence type="predicted"/>
<sequence>MLEYLRTPSGFFGAILSATRTTTYIQPDTPAEYLGIAQDVLRIIEKVNPDYILVDFVFNAARDAITKLARKEKVSLLIANTAKDMVMSNQGLRTFTFPCVVSGYPYPLPLYLYPANIFLIIFYGLWLFIFDGRHRRLNKARNAAGYPGVLPLFDTPQERTTLCMSSTGADLPLVIPDWLICCGPILQASKPLQSSRGERGFIQMV</sequence>
<dbReference type="RefSeq" id="XP_019047026.1">
    <property type="nucleotide sequence ID" value="XM_019190278.1"/>
</dbReference>
<dbReference type="SUPFAM" id="SSF53756">
    <property type="entry name" value="UDP-Glycosyltransferase/glycogen phosphorylase"/>
    <property type="match status" value="1"/>
</dbReference>
<evidence type="ECO:0000313" key="2">
    <source>
        <dbReference type="EMBL" id="OCF25956.1"/>
    </source>
</evidence>
<keyword evidence="1" id="KW-0472">Membrane</keyword>
<evidence type="ECO:0000313" key="3">
    <source>
        <dbReference type="EMBL" id="WVW78306.1"/>
    </source>
</evidence>
<reference evidence="2" key="1">
    <citation type="submission" date="2013-07" db="EMBL/GenBank/DDBJ databases">
        <title>The Genome Sequence of Cryptococcus bestiolae CBS10118.</title>
        <authorList>
            <consortium name="The Broad Institute Genome Sequencing Platform"/>
            <person name="Cuomo C."/>
            <person name="Litvintseva A."/>
            <person name="Chen Y."/>
            <person name="Heitman J."/>
            <person name="Sun S."/>
            <person name="Springer D."/>
            <person name="Dromer F."/>
            <person name="Young S.K."/>
            <person name="Zeng Q."/>
            <person name="Gargeya S."/>
            <person name="Fitzgerald M."/>
            <person name="Abouelleil A."/>
            <person name="Alvarado L."/>
            <person name="Berlin A.M."/>
            <person name="Chapman S.B."/>
            <person name="Dewar J."/>
            <person name="Goldberg J."/>
            <person name="Griggs A."/>
            <person name="Gujja S."/>
            <person name="Hansen M."/>
            <person name="Howarth C."/>
            <person name="Imamovic A."/>
            <person name="Larimer J."/>
            <person name="McCowan C."/>
            <person name="Murphy C."/>
            <person name="Pearson M."/>
            <person name="Priest M."/>
            <person name="Roberts A."/>
            <person name="Saif S."/>
            <person name="Shea T."/>
            <person name="Sykes S."/>
            <person name="Wortman J."/>
            <person name="Nusbaum C."/>
            <person name="Birren B."/>
        </authorList>
    </citation>
    <scope>NUCLEOTIDE SEQUENCE [LARGE SCALE GENOMIC DNA]</scope>
    <source>
        <strain evidence="2">CBS 10118</strain>
    </source>
</reference>
<evidence type="ECO:0000256" key="1">
    <source>
        <dbReference type="SAM" id="Phobius"/>
    </source>
</evidence>
<organism evidence="2">
    <name type="scientific">Kwoniella bestiolae CBS 10118</name>
    <dbReference type="NCBI Taxonomy" id="1296100"/>
    <lineage>
        <taxon>Eukaryota</taxon>
        <taxon>Fungi</taxon>
        <taxon>Dikarya</taxon>
        <taxon>Basidiomycota</taxon>
        <taxon>Agaricomycotina</taxon>
        <taxon>Tremellomycetes</taxon>
        <taxon>Tremellales</taxon>
        <taxon>Cryptococcaceae</taxon>
        <taxon>Kwoniella</taxon>
    </lineage>
</organism>
<gene>
    <name evidence="2" type="ORF">I302_03633</name>
    <name evidence="3" type="ORF">I302_100260</name>
</gene>
<keyword evidence="4" id="KW-1185">Reference proteome</keyword>
<dbReference type="AlphaFoldDB" id="A0A1B9G4L5"/>
<dbReference type="VEuPathDB" id="FungiDB:I302_03633"/>
<dbReference type="Proteomes" id="UP000092730">
    <property type="component" value="Chromosome 1"/>
</dbReference>
<dbReference type="STRING" id="1296100.A0A1B9G4L5"/>